<dbReference type="Pfam" id="PF13185">
    <property type="entry name" value="GAF_2"/>
    <property type="match status" value="1"/>
</dbReference>
<evidence type="ECO:0000259" key="1">
    <source>
        <dbReference type="PROSITE" id="PS50883"/>
    </source>
</evidence>
<dbReference type="PROSITE" id="PS50883">
    <property type="entry name" value="EAL"/>
    <property type="match status" value="1"/>
</dbReference>
<gene>
    <name evidence="3" type="ORF">FE782_21645</name>
</gene>
<evidence type="ECO:0000313" key="4">
    <source>
        <dbReference type="Proteomes" id="UP000309676"/>
    </source>
</evidence>
<keyword evidence="4" id="KW-1185">Reference proteome</keyword>
<dbReference type="Gene3D" id="3.30.450.40">
    <property type="match status" value="1"/>
</dbReference>
<dbReference type="SMART" id="SM00065">
    <property type="entry name" value="GAF"/>
    <property type="match status" value="1"/>
</dbReference>
<dbReference type="Pfam" id="PF00990">
    <property type="entry name" value="GGDEF"/>
    <property type="match status" value="1"/>
</dbReference>
<dbReference type="InterPro" id="IPR000160">
    <property type="entry name" value="GGDEF_dom"/>
</dbReference>
<dbReference type="CDD" id="cd01948">
    <property type="entry name" value="EAL"/>
    <property type="match status" value="1"/>
</dbReference>
<dbReference type="InterPro" id="IPR050706">
    <property type="entry name" value="Cyclic-di-GMP_PDE-like"/>
</dbReference>
<sequence length="581" mass="65262">MSNGVSHCRRGWSSLKQIQVLHEASQVVFEHLGQLLGANTFFLAESDLEKNRIVSAWNRSEQTFEEDDTLSYEKSYCKLVLDKDEPVMIPDTAAHPLTQHLGLTAMLGPRSFIGVPVRRRDGRKFGTICALDRPNGFTAPALTYLEQAAVFLGVLVDVEDSLYIDELTSLYNRTYLEMFYDHLSADAELSAVFIDIDRCKAVNEAYGRPFGDALLKRFADRLKHTVRGIGIPARYAGDEFMVLLFHRSAEQAHRIAESIYEQLTAPFDVMGHEIQITVSMGVSMEGTTLSDHIIRSDAAMYQIKKNGKEGIAVYEDELEELIPENGLRRGVKHNAFHVMYQPIVEAATGETVVEALIRLKHPEMGVVGPNAFLPHAEKSGYLLEMDLQTLRNACLQLQSLPGWRSRISKLAVNCDAIELRRPDFPELVAAVLRETSFPADRIEFELNERISMFDIEAIEPQVMRLREMGVTFALDDFGHGYSTLGLLMKLPVQKVKLDRLFVEALPHDPRSRAIVEGLLAMCERLELAVVAEGIETIEQWKALRSLGCRWMQGYLLSRPVPLEELEDALGQAVARCGIPTS</sequence>
<proteinExistence type="predicted"/>
<dbReference type="InterPro" id="IPR001633">
    <property type="entry name" value="EAL_dom"/>
</dbReference>
<dbReference type="InterPro" id="IPR029787">
    <property type="entry name" value="Nucleotide_cyclase"/>
</dbReference>
<dbReference type="AlphaFoldDB" id="A0A5R9G360"/>
<dbReference type="SUPFAM" id="SSF55781">
    <property type="entry name" value="GAF domain-like"/>
    <property type="match status" value="1"/>
</dbReference>
<dbReference type="SUPFAM" id="SSF55073">
    <property type="entry name" value="Nucleotide cyclase"/>
    <property type="match status" value="1"/>
</dbReference>
<evidence type="ECO:0000313" key="3">
    <source>
        <dbReference type="EMBL" id="TLS50271.1"/>
    </source>
</evidence>
<dbReference type="InterPro" id="IPR035919">
    <property type="entry name" value="EAL_sf"/>
</dbReference>
<reference evidence="3 4" key="1">
    <citation type="submission" date="2019-05" db="EMBL/GenBank/DDBJ databases">
        <authorList>
            <person name="Narsing Rao M.P."/>
            <person name="Li W.J."/>
        </authorList>
    </citation>
    <scope>NUCLEOTIDE SEQUENCE [LARGE SCALE GENOMIC DNA]</scope>
    <source>
        <strain evidence="3 4">SYSU_K30003</strain>
    </source>
</reference>
<feature type="domain" description="EAL" evidence="1">
    <location>
        <begin position="320"/>
        <end position="573"/>
    </location>
</feature>
<dbReference type="EMBL" id="VCIW01000016">
    <property type="protein sequence ID" value="TLS50271.1"/>
    <property type="molecule type" value="Genomic_DNA"/>
</dbReference>
<feature type="domain" description="GGDEF" evidence="2">
    <location>
        <begin position="187"/>
        <end position="316"/>
    </location>
</feature>
<dbReference type="GO" id="GO:0071111">
    <property type="term" value="F:cyclic-guanylate-specific phosphodiesterase activity"/>
    <property type="evidence" value="ECO:0007669"/>
    <property type="project" value="InterPro"/>
</dbReference>
<organism evidence="3 4">
    <name type="scientific">Paenibacillus antri</name>
    <dbReference type="NCBI Taxonomy" id="2582848"/>
    <lineage>
        <taxon>Bacteria</taxon>
        <taxon>Bacillati</taxon>
        <taxon>Bacillota</taxon>
        <taxon>Bacilli</taxon>
        <taxon>Bacillales</taxon>
        <taxon>Paenibacillaceae</taxon>
        <taxon>Paenibacillus</taxon>
    </lineage>
</organism>
<dbReference type="PANTHER" id="PTHR33121">
    <property type="entry name" value="CYCLIC DI-GMP PHOSPHODIESTERASE PDEF"/>
    <property type="match status" value="1"/>
</dbReference>
<dbReference type="Gene3D" id="3.30.70.270">
    <property type="match status" value="1"/>
</dbReference>
<dbReference type="Gene3D" id="3.20.20.450">
    <property type="entry name" value="EAL domain"/>
    <property type="match status" value="1"/>
</dbReference>
<name>A0A5R9G360_9BACL</name>
<dbReference type="SUPFAM" id="SSF141868">
    <property type="entry name" value="EAL domain-like"/>
    <property type="match status" value="1"/>
</dbReference>
<dbReference type="Pfam" id="PF00563">
    <property type="entry name" value="EAL"/>
    <property type="match status" value="1"/>
</dbReference>
<dbReference type="SMART" id="SM00267">
    <property type="entry name" value="GGDEF"/>
    <property type="match status" value="1"/>
</dbReference>
<dbReference type="PANTHER" id="PTHR33121:SF70">
    <property type="entry name" value="SIGNALING PROTEIN YKOW"/>
    <property type="match status" value="1"/>
</dbReference>
<dbReference type="SMART" id="SM00052">
    <property type="entry name" value="EAL"/>
    <property type="match status" value="1"/>
</dbReference>
<dbReference type="PROSITE" id="PS50887">
    <property type="entry name" value="GGDEF"/>
    <property type="match status" value="1"/>
</dbReference>
<dbReference type="CDD" id="cd01949">
    <property type="entry name" value="GGDEF"/>
    <property type="match status" value="1"/>
</dbReference>
<dbReference type="NCBIfam" id="TIGR00254">
    <property type="entry name" value="GGDEF"/>
    <property type="match status" value="1"/>
</dbReference>
<accession>A0A5R9G360</accession>
<comment type="caution">
    <text evidence="3">The sequence shown here is derived from an EMBL/GenBank/DDBJ whole genome shotgun (WGS) entry which is preliminary data.</text>
</comment>
<dbReference type="Proteomes" id="UP000309676">
    <property type="component" value="Unassembled WGS sequence"/>
</dbReference>
<evidence type="ECO:0000259" key="2">
    <source>
        <dbReference type="PROSITE" id="PS50887"/>
    </source>
</evidence>
<dbReference type="InterPro" id="IPR029016">
    <property type="entry name" value="GAF-like_dom_sf"/>
</dbReference>
<dbReference type="InterPro" id="IPR003018">
    <property type="entry name" value="GAF"/>
</dbReference>
<protein>
    <submittedName>
        <fullName evidence="3">Sensor domain-containing phosphodiesterase</fullName>
    </submittedName>
</protein>
<dbReference type="InterPro" id="IPR043128">
    <property type="entry name" value="Rev_trsase/Diguanyl_cyclase"/>
</dbReference>